<proteinExistence type="inferred from homology"/>
<evidence type="ECO:0000313" key="7">
    <source>
        <dbReference type="Proteomes" id="UP000325529"/>
    </source>
</evidence>
<dbReference type="PANTHER" id="PTHR22754">
    <property type="entry name" value="DISCO-INTERACTING PROTEIN 2 DIP2 -RELATED"/>
    <property type="match status" value="1"/>
</dbReference>
<dbReference type="InterPro" id="IPR045851">
    <property type="entry name" value="AMP-bd_C_sf"/>
</dbReference>
<dbReference type="GO" id="GO:0070566">
    <property type="term" value="F:adenylyltransferase activity"/>
    <property type="evidence" value="ECO:0007669"/>
    <property type="project" value="TreeGrafter"/>
</dbReference>
<dbReference type="GO" id="GO:0071766">
    <property type="term" value="P:Actinobacterium-type cell wall biogenesis"/>
    <property type="evidence" value="ECO:0007669"/>
    <property type="project" value="UniProtKB-ARBA"/>
</dbReference>
<dbReference type="AlphaFoldDB" id="A0A5J6G946"/>
<name>A0A5J6G946_STRKN</name>
<dbReference type="CDD" id="cd05931">
    <property type="entry name" value="FAAL"/>
    <property type="match status" value="1"/>
</dbReference>
<protein>
    <submittedName>
        <fullName evidence="6">Fatty acyl-AMP ligase</fullName>
    </submittedName>
</protein>
<gene>
    <name evidence="6" type="ORF">CP970_09795</name>
</gene>
<dbReference type="InterPro" id="IPR042099">
    <property type="entry name" value="ANL_N_sf"/>
</dbReference>
<reference evidence="6 7" key="1">
    <citation type="submission" date="2017-09" db="EMBL/GenBank/DDBJ databases">
        <authorList>
            <person name="Lee N."/>
            <person name="Cho B.-K."/>
        </authorList>
    </citation>
    <scope>NUCLEOTIDE SEQUENCE [LARGE SCALE GENOMIC DNA]</scope>
    <source>
        <strain evidence="6 7">ATCC 12853</strain>
    </source>
</reference>
<dbReference type="InterPro" id="IPR020845">
    <property type="entry name" value="AMP-binding_CS"/>
</dbReference>
<keyword evidence="7" id="KW-1185">Reference proteome</keyword>
<evidence type="ECO:0000256" key="1">
    <source>
        <dbReference type="ARBA" id="ARBA00006432"/>
    </source>
</evidence>
<comment type="similarity">
    <text evidence="1">Belongs to the ATP-dependent AMP-binding enzyme family.</text>
</comment>
<dbReference type="GO" id="GO:0016874">
    <property type="term" value="F:ligase activity"/>
    <property type="evidence" value="ECO:0007669"/>
    <property type="project" value="UniProtKB-KW"/>
</dbReference>
<feature type="domain" description="AMP-dependent synthetase/ligase" evidence="5">
    <location>
        <begin position="18"/>
        <end position="432"/>
    </location>
</feature>
<dbReference type="PROSITE" id="PS00455">
    <property type="entry name" value="AMP_BINDING"/>
    <property type="match status" value="1"/>
</dbReference>
<dbReference type="GO" id="GO:0005886">
    <property type="term" value="C:plasma membrane"/>
    <property type="evidence" value="ECO:0007669"/>
    <property type="project" value="TreeGrafter"/>
</dbReference>
<dbReference type="Pfam" id="PF00501">
    <property type="entry name" value="AMP-binding"/>
    <property type="match status" value="1"/>
</dbReference>
<evidence type="ECO:0000256" key="4">
    <source>
        <dbReference type="ARBA" id="ARBA00023098"/>
    </source>
</evidence>
<dbReference type="RefSeq" id="WP_055544770.1">
    <property type="nucleotide sequence ID" value="NZ_CP023699.1"/>
</dbReference>
<evidence type="ECO:0000256" key="2">
    <source>
        <dbReference type="ARBA" id="ARBA00022598"/>
    </source>
</evidence>
<dbReference type="PANTHER" id="PTHR22754:SF32">
    <property type="entry name" value="DISCO-INTERACTING PROTEIN 2"/>
    <property type="match status" value="1"/>
</dbReference>
<keyword evidence="3" id="KW-0276">Fatty acid metabolism</keyword>
<dbReference type="GO" id="GO:0006633">
    <property type="term" value="P:fatty acid biosynthetic process"/>
    <property type="evidence" value="ECO:0007669"/>
    <property type="project" value="TreeGrafter"/>
</dbReference>
<evidence type="ECO:0000313" key="6">
    <source>
        <dbReference type="EMBL" id="QEU91134.1"/>
    </source>
</evidence>
<dbReference type="OrthoDB" id="3671040at2"/>
<dbReference type="Proteomes" id="UP000325529">
    <property type="component" value="Chromosome"/>
</dbReference>
<dbReference type="Gene3D" id="3.40.50.12780">
    <property type="entry name" value="N-terminal domain of ligase-like"/>
    <property type="match status" value="1"/>
</dbReference>
<sequence>MTDVRKASSLSQVLRGLARSRPDEAAVIHIRVPDTDDGYDTLTYARLDLAARRLADRLRTELGLRAGDRVLLQYPSGTQFPIAFFGCLYAGLITVPAPLPGRNRRERQRVKGIVRQGGIRAILTDEENHPAVSEWARTESLDDVPLLVTAGEDPASYDEASYDGEASYDDAASLPGEAANPETPALIQYTSGSTSDPKGVVITHGNLLHNVAAMGESFAIAPGTRHGGWIPLYHDMGLIGHLLTGVLLGRGVVTLNPITFVRRPHQWLRAIDRFDIGHSNAPNFAYELCVQRVTDEQIEGLDLSRWRYAINGSEPVHAATLREFTERFAPYGFRADALVPCYGMAEATLYVSGSVLREPVTLVADAEFLEKNVLAPATGAAGAETATRELVSCGDVHDLACRIVDPVSGEALAEGHVGEIWLNGPSVAKGYWDNEAATVETFGATLEGDRYLRTGDLGALLDGELFITGRMKETLMINGRNLYPQDVEHELRSHHTELATLPGAAFTVVEERGGRHEEVLVVAQEVTGQLPEEEYARLAAEMKQTVSREFGLPVRGVALLRRGGVRRTTSGKIQRVAMRELYLADALQPLYADWQD</sequence>
<dbReference type="KEGG" id="ska:CP970_09795"/>
<dbReference type="SUPFAM" id="SSF56801">
    <property type="entry name" value="Acetyl-CoA synthetase-like"/>
    <property type="match status" value="1"/>
</dbReference>
<dbReference type="FunFam" id="3.40.50.12780:FF:000013">
    <property type="entry name" value="Long-chain-fatty-acid--AMP ligase FadD32"/>
    <property type="match status" value="1"/>
</dbReference>
<accession>A0A5J6G946</accession>
<dbReference type="InterPro" id="IPR040097">
    <property type="entry name" value="FAAL/FAAC"/>
</dbReference>
<keyword evidence="2 6" id="KW-0436">Ligase</keyword>
<dbReference type="InterPro" id="IPR000873">
    <property type="entry name" value="AMP-dep_synth/lig_dom"/>
</dbReference>
<dbReference type="EMBL" id="CP023699">
    <property type="protein sequence ID" value="QEU91134.1"/>
    <property type="molecule type" value="Genomic_DNA"/>
</dbReference>
<organism evidence="6 7">
    <name type="scientific">Streptomyces kanamyceticus</name>
    <dbReference type="NCBI Taxonomy" id="1967"/>
    <lineage>
        <taxon>Bacteria</taxon>
        <taxon>Bacillati</taxon>
        <taxon>Actinomycetota</taxon>
        <taxon>Actinomycetes</taxon>
        <taxon>Kitasatosporales</taxon>
        <taxon>Streptomycetaceae</taxon>
        <taxon>Streptomyces</taxon>
    </lineage>
</organism>
<dbReference type="Gene3D" id="3.30.300.30">
    <property type="match status" value="1"/>
</dbReference>
<evidence type="ECO:0000259" key="5">
    <source>
        <dbReference type="Pfam" id="PF00501"/>
    </source>
</evidence>
<evidence type="ECO:0000256" key="3">
    <source>
        <dbReference type="ARBA" id="ARBA00022832"/>
    </source>
</evidence>
<keyword evidence="4" id="KW-0443">Lipid metabolism</keyword>